<sequence length="677" mass="74798">YVYLSKCRPSQAAGNRKKAFSMDARGTPQLGAAGGALCDMGYEAQSQSCYVGPMSPPGLLFQGLELGTPALGPELLAGSEDAMFMLPSAAVPLLPPAIDPAIGLPGVTLPPAWPAAGMLLGTEPPPGLGLELQGLCKDLVDPEAELLSSATFYCGMDVLGLDLCKLLDQSRAADFCQDRFGGEQVLPEIFPKLFLAINLLLAIHLLLAFHLHLFHLHLCHLFPFYFIKFFKFVVNNHIFVVFIIFEASSSCIPSIPSTTNMAAWWNQYDYNDKKGEQQSWSYEEPAATTKSHPWSNTGFNYKGDYKKSSWNDWHPEDSEDELRSPQGKNKQELHLPADFCSDDKCLDSRELFGRKFYGKVQLTNWSQKHGLAGRDISDLKLHELAYGGWNNFYLRHLSTGAFTTIVFCRKINESMLASALLAAIRESKRRWDIDSLARECGKRHPEFIPSSAASSKAEEPSKEIHTLVNFLIAQSEPFSNEDKDHQIRMLEVRLAEKGKTTPPLLPSGNLPVADSANMAQPSKRRRIAVKSDLTKHLFDMNIGVHDRPLATSAPSSHSAATVKEWWTGLKVKNMEGLQNVQARADSILASLSEEQKTQLKVAGWEGVFEGEGHARVSLLRFSLIGLCLFVPLMLEITRRRPPGQPLVLCGIIFDCCPPKNSAEQLVTSPASKSPSAR</sequence>
<reference evidence="3" key="1">
    <citation type="submission" date="2021-02" db="EMBL/GenBank/DDBJ databases">
        <authorList>
            <person name="Dougan E. K."/>
            <person name="Rhodes N."/>
            <person name="Thang M."/>
            <person name="Chan C."/>
        </authorList>
    </citation>
    <scope>NUCLEOTIDE SEQUENCE</scope>
</reference>
<name>A0A812VGE5_9DINO</name>
<gene>
    <name evidence="3" type="ORF">SNEC2469_LOCUS17590</name>
</gene>
<organism evidence="3 4">
    <name type="scientific">Symbiodinium necroappetens</name>
    <dbReference type="NCBI Taxonomy" id="1628268"/>
    <lineage>
        <taxon>Eukaryota</taxon>
        <taxon>Sar</taxon>
        <taxon>Alveolata</taxon>
        <taxon>Dinophyceae</taxon>
        <taxon>Suessiales</taxon>
        <taxon>Symbiodiniaceae</taxon>
        <taxon>Symbiodinium</taxon>
    </lineage>
</organism>
<proteinExistence type="predicted"/>
<keyword evidence="4" id="KW-1185">Reference proteome</keyword>
<keyword evidence="2" id="KW-0472">Membrane</keyword>
<keyword evidence="2" id="KW-1133">Transmembrane helix</keyword>
<evidence type="ECO:0000256" key="1">
    <source>
        <dbReference type="SAM" id="MobiDB-lite"/>
    </source>
</evidence>
<evidence type="ECO:0000313" key="3">
    <source>
        <dbReference type="EMBL" id="CAE7621416.1"/>
    </source>
</evidence>
<dbReference type="OrthoDB" id="427345at2759"/>
<dbReference type="AlphaFoldDB" id="A0A812VGE5"/>
<protein>
    <submittedName>
        <fullName evidence="3">Uncharacterized protein</fullName>
    </submittedName>
</protein>
<keyword evidence="2" id="KW-0812">Transmembrane</keyword>
<dbReference type="Proteomes" id="UP000601435">
    <property type="component" value="Unassembled WGS sequence"/>
</dbReference>
<feature type="non-terminal residue" evidence="3">
    <location>
        <position position="677"/>
    </location>
</feature>
<feature type="region of interest" description="Disordered" evidence="1">
    <location>
        <begin position="500"/>
        <end position="524"/>
    </location>
</feature>
<dbReference type="EMBL" id="CAJNJA010029198">
    <property type="protein sequence ID" value="CAE7621416.1"/>
    <property type="molecule type" value="Genomic_DNA"/>
</dbReference>
<accession>A0A812VGE5</accession>
<evidence type="ECO:0000313" key="4">
    <source>
        <dbReference type="Proteomes" id="UP000601435"/>
    </source>
</evidence>
<comment type="caution">
    <text evidence="3">The sequence shown here is derived from an EMBL/GenBank/DDBJ whole genome shotgun (WGS) entry which is preliminary data.</text>
</comment>
<feature type="transmembrane region" description="Helical" evidence="2">
    <location>
        <begin position="193"/>
        <end position="213"/>
    </location>
</feature>
<feature type="transmembrane region" description="Helical" evidence="2">
    <location>
        <begin position="225"/>
        <end position="245"/>
    </location>
</feature>
<evidence type="ECO:0000256" key="2">
    <source>
        <dbReference type="SAM" id="Phobius"/>
    </source>
</evidence>